<dbReference type="EMBL" id="CAJPWZ010001993">
    <property type="protein sequence ID" value="CAG2228318.1"/>
    <property type="molecule type" value="Genomic_DNA"/>
</dbReference>
<dbReference type="SUPFAM" id="SSF48726">
    <property type="entry name" value="Immunoglobulin"/>
    <property type="match status" value="2"/>
</dbReference>
<comment type="caution">
    <text evidence="2">The sequence shown here is derived from an EMBL/GenBank/DDBJ whole genome shotgun (WGS) entry which is preliminary data.</text>
</comment>
<evidence type="ECO:0000259" key="1">
    <source>
        <dbReference type="PROSITE" id="PS50835"/>
    </source>
</evidence>
<dbReference type="Gene3D" id="2.60.40.10">
    <property type="entry name" value="Immunoglobulins"/>
    <property type="match status" value="2"/>
</dbReference>
<evidence type="ECO:0000313" key="3">
    <source>
        <dbReference type="Proteomes" id="UP000683360"/>
    </source>
</evidence>
<reference evidence="2" key="1">
    <citation type="submission" date="2021-03" db="EMBL/GenBank/DDBJ databases">
        <authorList>
            <person name="Bekaert M."/>
        </authorList>
    </citation>
    <scope>NUCLEOTIDE SEQUENCE</scope>
</reference>
<evidence type="ECO:0000313" key="2">
    <source>
        <dbReference type="EMBL" id="CAG2228318.1"/>
    </source>
</evidence>
<dbReference type="InterPro" id="IPR036179">
    <property type="entry name" value="Ig-like_dom_sf"/>
</dbReference>
<gene>
    <name evidence="2" type="ORF">MEDL_41276</name>
</gene>
<protein>
    <submittedName>
        <fullName evidence="2">DSCAM</fullName>
    </submittedName>
</protein>
<dbReference type="PROSITE" id="PS50835">
    <property type="entry name" value="IG_LIKE"/>
    <property type="match status" value="2"/>
</dbReference>
<keyword evidence="3" id="KW-1185">Reference proteome</keyword>
<feature type="domain" description="Ig-like" evidence="1">
    <location>
        <begin position="1"/>
        <end position="89"/>
    </location>
</feature>
<dbReference type="InterPro" id="IPR013783">
    <property type="entry name" value="Ig-like_fold"/>
</dbReference>
<organism evidence="2 3">
    <name type="scientific">Mytilus edulis</name>
    <name type="common">Blue mussel</name>
    <dbReference type="NCBI Taxonomy" id="6550"/>
    <lineage>
        <taxon>Eukaryota</taxon>
        <taxon>Metazoa</taxon>
        <taxon>Spiralia</taxon>
        <taxon>Lophotrochozoa</taxon>
        <taxon>Mollusca</taxon>
        <taxon>Bivalvia</taxon>
        <taxon>Autobranchia</taxon>
        <taxon>Pteriomorphia</taxon>
        <taxon>Mytilida</taxon>
        <taxon>Mytiloidea</taxon>
        <taxon>Mytilidae</taxon>
        <taxon>Mytilinae</taxon>
        <taxon>Mytilus</taxon>
    </lineage>
</organism>
<dbReference type="InterPro" id="IPR007110">
    <property type="entry name" value="Ig-like_dom"/>
</dbReference>
<feature type="domain" description="Ig-like" evidence="1">
    <location>
        <begin position="94"/>
        <end position="165"/>
    </location>
</feature>
<accession>A0A8S3T393</accession>
<name>A0A8S3T393_MYTED</name>
<dbReference type="Proteomes" id="UP000683360">
    <property type="component" value="Unassembled WGS sequence"/>
</dbReference>
<dbReference type="AlphaFoldDB" id="A0A8S3T393"/>
<proteinExistence type="predicted"/>
<dbReference type="Pfam" id="PF13895">
    <property type="entry name" value="Ig_2"/>
    <property type="match status" value="1"/>
</dbReference>
<sequence>MAAGRNVTVTCKAYITPPKDSVSVVWRLNDSMINPTYSSRWIPKIIQSNNLERWQFRLTVINIETSDSGLLTCGVGDGYVYSEETLTLNVIGKPTVDISPRTLTAILGDIVNISCTVVYSFSVTTSILWYKNGNIFNGNRGKKRTNELSFSDQNAIIIVIELDHT</sequence>
<dbReference type="OrthoDB" id="6138650at2759"/>